<dbReference type="Gene3D" id="3.30.110.40">
    <property type="entry name" value="TusA-like domain"/>
    <property type="match status" value="1"/>
</dbReference>
<name>A0A1F7RT91_9BACT</name>
<dbReference type="Proteomes" id="UP000178797">
    <property type="component" value="Unassembled WGS sequence"/>
</dbReference>
<dbReference type="EMBL" id="MGDE01000165">
    <property type="protein sequence ID" value="OGL44772.1"/>
    <property type="molecule type" value="Genomic_DNA"/>
</dbReference>
<dbReference type="CDD" id="cd00291">
    <property type="entry name" value="SirA_YedF_YeeD"/>
    <property type="match status" value="1"/>
</dbReference>
<sequence length="79" mass="8871">MEADEKLDAVGLYCPMPILLTTKKMKELKVGQVLEVIADDEGIVKDMPSWCKSTGNQFLKIEKADDQFHVFVKKLAGDE</sequence>
<evidence type="ECO:0000259" key="2">
    <source>
        <dbReference type="PROSITE" id="PS01148"/>
    </source>
</evidence>
<comment type="caution">
    <text evidence="3">The sequence shown here is derived from an EMBL/GenBank/DDBJ whole genome shotgun (WGS) entry which is preliminary data.</text>
</comment>
<feature type="domain" description="UPF0033" evidence="2">
    <location>
        <begin position="7"/>
        <end position="31"/>
    </location>
</feature>
<dbReference type="PROSITE" id="PS01148">
    <property type="entry name" value="UPF0033"/>
    <property type="match status" value="1"/>
</dbReference>
<dbReference type="PANTHER" id="PTHR33279">
    <property type="entry name" value="SULFUR CARRIER PROTEIN YEDF-RELATED"/>
    <property type="match status" value="1"/>
</dbReference>
<dbReference type="InterPro" id="IPR001455">
    <property type="entry name" value="TusA-like"/>
</dbReference>
<evidence type="ECO:0000313" key="3">
    <source>
        <dbReference type="EMBL" id="OGL44772.1"/>
    </source>
</evidence>
<proteinExistence type="inferred from homology"/>
<organism evidence="3 4">
    <name type="scientific">Candidatus Schekmanbacteria bacterium RBG_16_38_10</name>
    <dbReference type="NCBI Taxonomy" id="1817879"/>
    <lineage>
        <taxon>Bacteria</taxon>
        <taxon>Candidatus Schekmaniibacteriota</taxon>
    </lineage>
</organism>
<reference evidence="3 4" key="1">
    <citation type="journal article" date="2016" name="Nat. Commun.">
        <title>Thousands of microbial genomes shed light on interconnected biogeochemical processes in an aquifer system.</title>
        <authorList>
            <person name="Anantharaman K."/>
            <person name="Brown C.T."/>
            <person name="Hug L.A."/>
            <person name="Sharon I."/>
            <person name="Castelle C.J."/>
            <person name="Probst A.J."/>
            <person name="Thomas B.C."/>
            <person name="Singh A."/>
            <person name="Wilkins M.J."/>
            <person name="Karaoz U."/>
            <person name="Brodie E.L."/>
            <person name="Williams K.H."/>
            <person name="Hubbard S.S."/>
            <person name="Banfield J.F."/>
        </authorList>
    </citation>
    <scope>NUCLEOTIDE SEQUENCE [LARGE SCALE GENOMIC DNA]</scope>
</reference>
<gene>
    <name evidence="3" type="ORF">A2W05_07205</name>
</gene>
<comment type="similarity">
    <text evidence="1">Belongs to the sulfur carrier protein TusA family.</text>
</comment>
<evidence type="ECO:0000313" key="4">
    <source>
        <dbReference type="Proteomes" id="UP000178797"/>
    </source>
</evidence>
<dbReference type="AlphaFoldDB" id="A0A1F7RT91"/>
<dbReference type="PANTHER" id="PTHR33279:SF2">
    <property type="entry name" value="SULFUR CARRIER PROTEIN TUSA"/>
    <property type="match status" value="1"/>
</dbReference>
<accession>A0A1F7RT91</accession>
<protein>
    <submittedName>
        <fullName evidence="3">SirA family protein</fullName>
    </submittedName>
</protein>
<dbReference type="SUPFAM" id="SSF64307">
    <property type="entry name" value="SirA-like"/>
    <property type="match status" value="1"/>
</dbReference>
<dbReference type="InterPro" id="IPR036868">
    <property type="entry name" value="TusA-like_sf"/>
</dbReference>
<evidence type="ECO:0000256" key="1">
    <source>
        <dbReference type="ARBA" id="ARBA00008984"/>
    </source>
</evidence>
<dbReference type="Pfam" id="PF01206">
    <property type="entry name" value="TusA"/>
    <property type="match status" value="1"/>
</dbReference>